<dbReference type="AlphaFoldDB" id="A0A2V3VGG7"/>
<comment type="caution">
    <text evidence="5">The sequence shown here is derived from an EMBL/GenBank/DDBJ whole genome shotgun (WGS) entry which is preliminary data.</text>
</comment>
<protein>
    <submittedName>
        <fullName evidence="5">DNA-binding transcriptional ArsR family regulator</fullName>
    </submittedName>
</protein>
<dbReference type="EMBL" id="QJJM01000001">
    <property type="protein sequence ID" value="PXW79125.1"/>
    <property type="molecule type" value="Genomic_DNA"/>
</dbReference>
<dbReference type="InterPro" id="IPR036388">
    <property type="entry name" value="WH-like_DNA-bd_sf"/>
</dbReference>
<evidence type="ECO:0000313" key="6">
    <source>
        <dbReference type="Proteomes" id="UP000248014"/>
    </source>
</evidence>
<dbReference type="Proteomes" id="UP000248014">
    <property type="component" value="Unassembled WGS sequence"/>
</dbReference>
<dbReference type="CDD" id="cd00090">
    <property type="entry name" value="HTH_ARSR"/>
    <property type="match status" value="1"/>
</dbReference>
<dbReference type="Pfam" id="PF01022">
    <property type="entry name" value="HTH_5"/>
    <property type="match status" value="1"/>
</dbReference>
<organism evidence="5 6">
    <name type="scientific">Blastomonas natatoria</name>
    <dbReference type="NCBI Taxonomy" id="34015"/>
    <lineage>
        <taxon>Bacteria</taxon>
        <taxon>Pseudomonadati</taxon>
        <taxon>Pseudomonadota</taxon>
        <taxon>Alphaproteobacteria</taxon>
        <taxon>Sphingomonadales</taxon>
        <taxon>Sphingomonadaceae</taxon>
        <taxon>Blastomonas</taxon>
    </lineage>
</organism>
<keyword evidence="1" id="KW-0805">Transcription regulation</keyword>
<dbReference type="SMART" id="SM00418">
    <property type="entry name" value="HTH_ARSR"/>
    <property type="match status" value="1"/>
</dbReference>
<feature type="domain" description="HTH arsR-type" evidence="4">
    <location>
        <begin position="3"/>
        <end position="97"/>
    </location>
</feature>
<reference evidence="5 6" key="1">
    <citation type="submission" date="2018-05" db="EMBL/GenBank/DDBJ databases">
        <title>Genomic Encyclopedia of Type Strains, Phase IV (KMG-IV): sequencing the most valuable type-strain genomes for metagenomic binning, comparative biology and taxonomic classification.</title>
        <authorList>
            <person name="Goeker M."/>
        </authorList>
    </citation>
    <scope>NUCLEOTIDE SEQUENCE [LARGE SCALE GENOMIC DNA]</scope>
    <source>
        <strain evidence="5 6">DSM 3183</strain>
    </source>
</reference>
<evidence type="ECO:0000256" key="2">
    <source>
        <dbReference type="ARBA" id="ARBA00023125"/>
    </source>
</evidence>
<sequence>MPSRKIVANELATVLRQISHPDRIRLIQKLRIGDQTVNEMAAALDITPTRLSQHLAVLRALGLVEIESFAQSRVYRLTQPQLALWLIDGIDFIAHRIGKVSDSDVQRAKQLWEEDALEPVDTAEAA</sequence>
<dbReference type="RefSeq" id="WP_110297099.1">
    <property type="nucleotide sequence ID" value="NZ_QJJM01000001.1"/>
</dbReference>
<dbReference type="GO" id="GO:0003700">
    <property type="term" value="F:DNA-binding transcription factor activity"/>
    <property type="evidence" value="ECO:0007669"/>
    <property type="project" value="InterPro"/>
</dbReference>
<dbReference type="PANTHER" id="PTHR33154:SF33">
    <property type="entry name" value="TRANSCRIPTIONAL REPRESSOR SDPR"/>
    <property type="match status" value="1"/>
</dbReference>
<dbReference type="PRINTS" id="PR00778">
    <property type="entry name" value="HTHARSR"/>
</dbReference>
<keyword evidence="3" id="KW-0804">Transcription</keyword>
<dbReference type="NCBIfam" id="NF033788">
    <property type="entry name" value="HTH_metalloreg"/>
    <property type="match status" value="1"/>
</dbReference>
<dbReference type="SUPFAM" id="SSF46785">
    <property type="entry name" value="Winged helix' DNA-binding domain"/>
    <property type="match status" value="1"/>
</dbReference>
<evidence type="ECO:0000313" key="5">
    <source>
        <dbReference type="EMBL" id="PXW79125.1"/>
    </source>
</evidence>
<evidence type="ECO:0000256" key="1">
    <source>
        <dbReference type="ARBA" id="ARBA00023015"/>
    </source>
</evidence>
<name>A0A2V3VGG7_9SPHN</name>
<dbReference type="GO" id="GO:0003677">
    <property type="term" value="F:DNA binding"/>
    <property type="evidence" value="ECO:0007669"/>
    <property type="project" value="UniProtKB-KW"/>
</dbReference>
<dbReference type="Gene3D" id="1.10.10.10">
    <property type="entry name" value="Winged helix-like DNA-binding domain superfamily/Winged helix DNA-binding domain"/>
    <property type="match status" value="1"/>
</dbReference>
<keyword evidence="2 5" id="KW-0238">DNA-binding</keyword>
<evidence type="ECO:0000259" key="4">
    <source>
        <dbReference type="PROSITE" id="PS50987"/>
    </source>
</evidence>
<evidence type="ECO:0000256" key="3">
    <source>
        <dbReference type="ARBA" id="ARBA00023163"/>
    </source>
</evidence>
<dbReference type="OrthoDB" id="194599at2"/>
<gene>
    <name evidence="5" type="ORF">C7451_101187</name>
</gene>
<dbReference type="InterPro" id="IPR001845">
    <property type="entry name" value="HTH_ArsR_DNA-bd_dom"/>
</dbReference>
<accession>A0A2V3VGG7</accession>
<dbReference type="PANTHER" id="PTHR33154">
    <property type="entry name" value="TRANSCRIPTIONAL REGULATOR, ARSR FAMILY"/>
    <property type="match status" value="1"/>
</dbReference>
<dbReference type="InterPro" id="IPR036390">
    <property type="entry name" value="WH_DNA-bd_sf"/>
</dbReference>
<proteinExistence type="predicted"/>
<dbReference type="InterPro" id="IPR011991">
    <property type="entry name" value="ArsR-like_HTH"/>
</dbReference>
<keyword evidence="6" id="KW-1185">Reference proteome</keyword>
<dbReference type="PROSITE" id="PS50987">
    <property type="entry name" value="HTH_ARSR_2"/>
    <property type="match status" value="1"/>
</dbReference>
<dbReference type="InterPro" id="IPR051081">
    <property type="entry name" value="HTH_MetalResp_TranReg"/>
</dbReference>